<evidence type="ECO:0000256" key="8">
    <source>
        <dbReference type="ARBA" id="ARBA00022840"/>
    </source>
</evidence>
<dbReference type="RefSeq" id="WP_073253518.1">
    <property type="nucleotide sequence ID" value="NZ_FQZQ01000014.1"/>
</dbReference>
<organism evidence="11 12">
    <name type="scientific">Shimia gijangensis</name>
    <dbReference type="NCBI Taxonomy" id="1470563"/>
    <lineage>
        <taxon>Bacteria</taxon>
        <taxon>Pseudomonadati</taxon>
        <taxon>Pseudomonadota</taxon>
        <taxon>Alphaproteobacteria</taxon>
        <taxon>Rhodobacterales</taxon>
        <taxon>Roseobacteraceae</taxon>
    </lineage>
</organism>
<accession>A0A1M6MTN3</accession>
<evidence type="ECO:0000313" key="11">
    <source>
        <dbReference type="EMBL" id="SHJ86885.1"/>
    </source>
</evidence>
<gene>
    <name evidence="11" type="ORF">SAMN05444000_11492</name>
</gene>
<keyword evidence="9" id="KW-0460">Magnesium</keyword>
<evidence type="ECO:0000256" key="5">
    <source>
        <dbReference type="ARBA" id="ARBA00022694"/>
    </source>
</evidence>
<keyword evidence="5" id="KW-0819">tRNA processing</keyword>
<name>A0A1M6MTN3_9RHOB</name>
<comment type="subcellular location">
    <subcellularLocation>
        <location evidence="1">Cytoplasm</location>
    </subcellularLocation>
</comment>
<dbReference type="Proteomes" id="UP000183982">
    <property type="component" value="Unassembled WGS sequence"/>
</dbReference>
<proteinExistence type="inferred from homology"/>
<dbReference type="GO" id="GO:0005524">
    <property type="term" value="F:ATP binding"/>
    <property type="evidence" value="ECO:0007669"/>
    <property type="project" value="UniProtKB-KW"/>
</dbReference>
<reference evidence="12" key="1">
    <citation type="submission" date="2016-11" db="EMBL/GenBank/DDBJ databases">
        <authorList>
            <person name="Varghese N."/>
            <person name="Submissions S."/>
        </authorList>
    </citation>
    <scope>NUCLEOTIDE SEQUENCE [LARGE SCALE GENOMIC DNA]</scope>
    <source>
        <strain evidence="12">DSM 100564</strain>
    </source>
</reference>
<dbReference type="PANTHER" id="PTHR33540:SF2">
    <property type="entry name" value="TRNA THREONYLCARBAMOYLADENOSINE BIOSYNTHESIS PROTEIN TSAE"/>
    <property type="match status" value="1"/>
</dbReference>
<evidence type="ECO:0000256" key="6">
    <source>
        <dbReference type="ARBA" id="ARBA00022723"/>
    </source>
</evidence>
<dbReference type="Gene3D" id="3.40.50.300">
    <property type="entry name" value="P-loop containing nucleotide triphosphate hydrolases"/>
    <property type="match status" value="1"/>
</dbReference>
<evidence type="ECO:0000256" key="4">
    <source>
        <dbReference type="ARBA" id="ARBA00022490"/>
    </source>
</evidence>
<comment type="similarity">
    <text evidence="2">Belongs to the TsaE family.</text>
</comment>
<keyword evidence="7" id="KW-0547">Nucleotide-binding</keyword>
<evidence type="ECO:0000256" key="1">
    <source>
        <dbReference type="ARBA" id="ARBA00004496"/>
    </source>
</evidence>
<dbReference type="NCBIfam" id="TIGR00150">
    <property type="entry name" value="T6A_YjeE"/>
    <property type="match status" value="1"/>
</dbReference>
<evidence type="ECO:0000256" key="10">
    <source>
        <dbReference type="ARBA" id="ARBA00032441"/>
    </source>
</evidence>
<dbReference type="Pfam" id="PF02367">
    <property type="entry name" value="TsaE"/>
    <property type="match status" value="1"/>
</dbReference>
<dbReference type="STRING" id="1470563.SAMN05444000_11492"/>
<dbReference type="GO" id="GO:0002949">
    <property type="term" value="P:tRNA threonylcarbamoyladenosine modification"/>
    <property type="evidence" value="ECO:0007669"/>
    <property type="project" value="InterPro"/>
</dbReference>
<dbReference type="PANTHER" id="PTHR33540">
    <property type="entry name" value="TRNA THREONYLCARBAMOYLADENOSINE BIOSYNTHESIS PROTEIN TSAE"/>
    <property type="match status" value="1"/>
</dbReference>
<evidence type="ECO:0000256" key="7">
    <source>
        <dbReference type="ARBA" id="ARBA00022741"/>
    </source>
</evidence>
<dbReference type="AlphaFoldDB" id="A0A1M6MTN3"/>
<dbReference type="InterPro" id="IPR027417">
    <property type="entry name" value="P-loop_NTPase"/>
</dbReference>
<dbReference type="SUPFAM" id="SSF52540">
    <property type="entry name" value="P-loop containing nucleoside triphosphate hydrolases"/>
    <property type="match status" value="1"/>
</dbReference>
<keyword evidence="4" id="KW-0963">Cytoplasm</keyword>
<dbReference type="EMBL" id="FQZQ01000014">
    <property type="protein sequence ID" value="SHJ86885.1"/>
    <property type="molecule type" value="Genomic_DNA"/>
</dbReference>
<dbReference type="GO" id="GO:0046872">
    <property type="term" value="F:metal ion binding"/>
    <property type="evidence" value="ECO:0007669"/>
    <property type="project" value="UniProtKB-KW"/>
</dbReference>
<dbReference type="OrthoDB" id="9800307at2"/>
<evidence type="ECO:0000256" key="3">
    <source>
        <dbReference type="ARBA" id="ARBA00019010"/>
    </source>
</evidence>
<evidence type="ECO:0000256" key="9">
    <source>
        <dbReference type="ARBA" id="ARBA00022842"/>
    </source>
</evidence>
<evidence type="ECO:0000313" key="12">
    <source>
        <dbReference type="Proteomes" id="UP000183982"/>
    </source>
</evidence>
<sequence length="158" mass="17609">MSGLQSKISLASPEDTRAIAQRLGGYLHAGDVLLFEGDIGAGKTHFARCLIQSLLPEPEDVPSPTFTLVQTYETPDFEIWHADLYRLSSPDEVVELGLTEAFEDAVCLVEWPDRLAELKPEKALTLSLQMTDTRGERELTLRAKDSRWAVVLDKMIHG</sequence>
<dbReference type="GO" id="GO:0005737">
    <property type="term" value="C:cytoplasm"/>
    <property type="evidence" value="ECO:0007669"/>
    <property type="project" value="UniProtKB-SubCell"/>
</dbReference>
<evidence type="ECO:0000256" key="2">
    <source>
        <dbReference type="ARBA" id="ARBA00007599"/>
    </source>
</evidence>
<keyword evidence="6" id="KW-0479">Metal-binding</keyword>
<keyword evidence="8" id="KW-0067">ATP-binding</keyword>
<protein>
    <recommendedName>
        <fullName evidence="3">tRNA threonylcarbamoyladenosine biosynthesis protein TsaE</fullName>
    </recommendedName>
    <alternativeName>
        <fullName evidence="10">t(6)A37 threonylcarbamoyladenosine biosynthesis protein TsaE</fullName>
    </alternativeName>
</protein>
<dbReference type="InterPro" id="IPR003442">
    <property type="entry name" value="T6A_TsaE"/>
</dbReference>
<keyword evidence="12" id="KW-1185">Reference proteome</keyword>